<comment type="caution">
    <text evidence="2">The sequence shown here is derived from an EMBL/GenBank/DDBJ whole genome shotgun (WGS) entry which is preliminary data.</text>
</comment>
<name>A0A3N5CX44_9SPHN</name>
<feature type="transmembrane region" description="Helical" evidence="1">
    <location>
        <begin position="48"/>
        <end position="66"/>
    </location>
</feature>
<feature type="transmembrane region" description="Helical" evidence="1">
    <location>
        <begin position="105"/>
        <end position="123"/>
    </location>
</feature>
<evidence type="ECO:0000313" key="3">
    <source>
        <dbReference type="Proteomes" id="UP000275232"/>
    </source>
</evidence>
<dbReference type="Proteomes" id="UP000275232">
    <property type="component" value="Unassembled WGS sequence"/>
</dbReference>
<evidence type="ECO:0000313" key="2">
    <source>
        <dbReference type="EMBL" id="RPF71219.1"/>
    </source>
</evidence>
<reference evidence="2 3" key="1">
    <citation type="submission" date="2018-11" db="EMBL/GenBank/DDBJ databases">
        <title>Erythrobacter spongiae sp. nov., isolated from a marine sponge.</title>
        <authorList>
            <person name="Zhuang L."/>
            <person name="Luo L."/>
        </authorList>
    </citation>
    <scope>NUCLEOTIDE SEQUENCE [LARGE SCALE GENOMIC DNA]</scope>
    <source>
        <strain evidence="2 3">HN-E23</strain>
    </source>
</reference>
<feature type="transmembrane region" description="Helical" evidence="1">
    <location>
        <begin position="144"/>
        <end position="166"/>
    </location>
</feature>
<evidence type="ECO:0000256" key="1">
    <source>
        <dbReference type="SAM" id="Phobius"/>
    </source>
</evidence>
<organism evidence="2 3">
    <name type="scientific">Aurantiacibacter spongiae</name>
    <dbReference type="NCBI Taxonomy" id="2488860"/>
    <lineage>
        <taxon>Bacteria</taxon>
        <taxon>Pseudomonadati</taxon>
        <taxon>Pseudomonadota</taxon>
        <taxon>Alphaproteobacteria</taxon>
        <taxon>Sphingomonadales</taxon>
        <taxon>Erythrobacteraceae</taxon>
        <taxon>Aurantiacibacter</taxon>
    </lineage>
</organism>
<keyword evidence="1" id="KW-0472">Membrane</keyword>
<sequence>MTDNAFARFINNATLWRILFACFAAFVMLAPIIAMQFTGEVKWGPEDFIFAAIILAFVGAVMETILRASGQLAYRAAGGIALATIFVTIWANAAVGIIGNEDNPANILFAIPLAAAMIGALVARFRARGLAQAMQVTAVMQVAIFIAALVFWGAFIPVVTAIWTVAWLTSAWLFGKVARADDAAATGQDRQA</sequence>
<proteinExistence type="predicted"/>
<feature type="transmembrane region" description="Helical" evidence="1">
    <location>
        <begin position="78"/>
        <end position="99"/>
    </location>
</feature>
<dbReference type="OrthoDB" id="9813621at2"/>
<gene>
    <name evidence="2" type="ORF">EG799_06040</name>
</gene>
<accession>A0A3N5CX44</accession>
<keyword evidence="1" id="KW-1133">Transmembrane helix</keyword>
<dbReference type="EMBL" id="RPFZ01000001">
    <property type="protein sequence ID" value="RPF71219.1"/>
    <property type="molecule type" value="Genomic_DNA"/>
</dbReference>
<keyword evidence="3" id="KW-1185">Reference proteome</keyword>
<feature type="transmembrane region" description="Helical" evidence="1">
    <location>
        <begin position="15"/>
        <end position="36"/>
    </location>
</feature>
<dbReference type="AlphaFoldDB" id="A0A3N5CX44"/>
<keyword evidence="1" id="KW-0812">Transmembrane</keyword>
<protein>
    <submittedName>
        <fullName evidence="2">Uncharacterized protein</fullName>
    </submittedName>
</protein>
<dbReference type="RefSeq" id="WP_123879455.1">
    <property type="nucleotide sequence ID" value="NZ_RPFZ01000001.1"/>
</dbReference>